<gene>
    <name evidence="9" type="primary">eda</name>
    <name evidence="9" type="ORF">I0C86_01825</name>
</gene>
<dbReference type="NCBIfam" id="TIGR01182">
    <property type="entry name" value="eda"/>
    <property type="match status" value="1"/>
</dbReference>
<dbReference type="CDD" id="cd00452">
    <property type="entry name" value="KDPG_aldolase"/>
    <property type="match status" value="1"/>
</dbReference>
<sequence>MAARTAAVGPGGLVRQRLRVPGRARRHGGHSSWLDSAGERSRVAYVTTVQDDEQIADVSETIAATRILPVVVLEDAAAAPALAAALTAGGLRAIEVTFRTAAAADAIRAMSERTDLLVGAGTVLTPAQVDEAADAGARFVVSPGFSPAVVRHCQQRGLPVFPGAATATEIQMALDAGLTTVKFFPAEQLGGVKMIKALAAPFRSVKFIPTGGVNTGNLADYLAVPAVLAVGGTWMVAPALLADGQWDEVTRLTAAAVEASRPPA</sequence>
<dbReference type="PROSITE" id="PS00160">
    <property type="entry name" value="ALDOLASE_KDPG_KHG_2"/>
    <property type="match status" value="1"/>
</dbReference>
<dbReference type="InterPro" id="IPR000887">
    <property type="entry name" value="Aldlse_KDPG_KHG"/>
</dbReference>
<dbReference type="PANTHER" id="PTHR30246">
    <property type="entry name" value="2-KETO-3-DEOXY-6-PHOSPHOGLUCONATE ALDOLASE"/>
    <property type="match status" value="1"/>
</dbReference>
<dbReference type="EC" id="4.1.2.14" evidence="5"/>
<dbReference type="PANTHER" id="PTHR30246:SF1">
    <property type="entry name" value="2-DEHYDRO-3-DEOXY-6-PHOSPHOGALACTONATE ALDOLASE-RELATED"/>
    <property type="match status" value="1"/>
</dbReference>
<evidence type="ECO:0000256" key="4">
    <source>
        <dbReference type="ARBA" id="ARBA00011233"/>
    </source>
</evidence>
<keyword evidence="6 9" id="KW-0456">Lyase</keyword>
<comment type="pathway">
    <text evidence="2">Carbohydrate acid metabolism; 2-dehydro-3-deoxy-D-gluconate degradation; D-glyceraldehyde 3-phosphate and pyruvate from 2-dehydro-3-deoxy-D-gluconate: step 2/2.</text>
</comment>
<protein>
    <recommendedName>
        <fullName evidence="5">2-dehydro-3-deoxy-phosphogluconate aldolase</fullName>
        <ecNumber evidence="5">4.1.2.14</ecNumber>
    </recommendedName>
</protein>
<reference evidence="9 10" key="1">
    <citation type="submission" date="2020-11" db="EMBL/GenBank/DDBJ databases">
        <title>A novel isolate from a Black sea contaminated sediment with potential to produce alkanes: Plantactinospora alkalitolerans sp. nov.</title>
        <authorList>
            <person name="Carro L."/>
            <person name="Veyisoglu A."/>
            <person name="Guven K."/>
            <person name="Schumann P."/>
            <person name="Klenk H.-P."/>
            <person name="Sahin N."/>
        </authorList>
    </citation>
    <scope>NUCLEOTIDE SEQUENCE [LARGE SCALE GENOMIC DNA]</scope>
    <source>
        <strain evidence="9 10">S1510</strain>
    </source>
</reference>
<evidence type="ECO:0000256" key="5">
    <source>
        <dbReference type="ARBA" id="ARBA00013063"/>
    </source>
</evidence>
<evidence type="ECO:0000256" key="1">
    <source>
        <dbReference type="ARBA" id="ARBA00000654"/>
    </source>
</evidence>
<accession>A0ABS0GNR1</accession>
<dbReference type="Pfam" id="PF01081">
    <property type="entry name" value="Aldolase"/>
    <property type="match status" value="1"/>
</dbReference>
<evidence type="ECO:0000313" key="9">
    <source>
        <dbReference type="EMBL" id="MBF9127741.1"/>
    </source>
</evidence>
<dbReference type="PROSITE" id="PS00159">
    <property type="entry name" value="ALDOLASE_KDPG_KHG_1"/>
    <property type="match status" value="1"/>
</dbReference>
<dbReference type="Gene3D" id="3.20.20.70">
    <property type="entry name" value="Aldolase class I"/>
    <property type="match status" value="1"/>
</dbReference>
<comment type="subunit">
    <text evidence="4">Homotrimer.</text>
</comment>
<evidence type="ECO:0000256" key="2">
    <source>
        <dbReference type="ARBA" id="ARBA00004736"/>
    </source>
</evidence>
<keyword evidence="7" id="KW-0704">Schiff base</keyword>
<dbReference type="Proteomes" id="UP000638560">
    <property type="component" value="Unassembled WGS sequence"/>
</dbReference>
<dbReference type="NCBIfam" id="NF004325">
    <property type="entry name" value="PRK05718.1"/>
    <property type="match status" value="1"/>
</dbReference>
<dbReference type="InterPro" id="IPR031337">
    <property type="entry name" value="KDPG/KHG_AS_1"/>
</dbReference>
<keyword evidence="8" id="KW-0119">Carbohydrate metabolism</keyword>
<evidence type="ECO:0000256" key="6">
    <source>
        <dbReference type="ARBA" id="ARBA00023239"/>
    </source>
</evidence>
<evidence type="ECO:0000256" key="8">
    <source>
        <dbReference type="ARBA" id="ARBA00023277"/>
    </source>
</evidence>
<keyword evidence="10" id="KW-1185">Reference proteome</keyword>
<comment type="catalytic activity">
    <reaction evidence="1">
        <text>2-dehydro-3-deoxy-6-phospho-D-gluconate = D-glyceraldehyde 3-phosphate + pyruvate</text>
        <dbReference type="Rhea" id="RHEA:17089"/>
        <dbReference type="ChEBI" id="CHEBI:15361"/>
        <dbReference type="ChEBI" id="CHEBI:57569"/>
        <dbReference type="ChEBI" id="CHEBI:59776"/>
        <dbReference type="EC" id="4.1.2.14"/>
    </reaction>
</comment>
<evidence type="ECO:0000256" key="7">
    <source>
        <dbReference type="ARBA" id="ARBA00023270"/>
    </source>
</evidence>
<dbReference type="InterPro" id="IPR013785">
    <property type="entry name" value="Aldolase_TIM"/>
</dbReference>
<comment type="similarity">
    <text evidence="3">Belongs to the KHG/KDPG aldolase family.</text>
</comment>
<dbReference type="GO" id="GO:0008675">
    <property type="term" value="F:2-dehydro-3-deoxy-phosphogluconate aldolase activity"/>
    <property type="evidence" value="ECO:0007669"/>
    <property type="project" value="UniProtKB-EC"/>
</dbReference>
<dbReference type="SUPFAM" id="SSF51569">
    <property type="entry name" value="Aldolase"/>
    <property type="match status" value="1"/>
</dbReference>
<organism evidence="9 10">
    <name type="scientific">Plantactinospora alkalitolerans</name>
    <dbReference type="NCBI Taxonomy" id="2789879"/>
    <lineage>
        <taxon>Bacteria</taxon>
        <taxon>Bacillati</taxon>
        <taxon>Actinomycetota</taxon>
        <taxon>Actinomycetes</taxon>
        <taxon>Micromonosporales</taxon>
        <taxon>Micromonosporaceae</taxon>
        <taxon>Plantactinospora</taxon>
    </lineage>
</organism>
<name>A0ABS0GNR1_9ACTN</name>
<proteinExistence type="inferred from homology"/>
<dbReference type="InterPro" id="IPR031338">
    <property type="entry name" value="KDPG/KHG_AS_2"/>
</dbReference>
<comment type="caution">
    <text evidence="9">The sequence shown here is derived from an EMBL/GenBank/DDBJ whole genome shotgun (WGS) entry which is preliminary data.</text>
</comment>
<evidence type="ECO:0000313" key="10">
    <source>
        <dbReference type="Proteomes" id="UP000638560"/>
    </source>
</evidence>
<dbReference type="EMBL" id="JADPUN010000039">
    <property type="protein sequence ID" value="MBF9127741.1"/>
    <property type="molecule type" value="Genomic_DNA"/>
</dbReference>
<evidence type="ECO:0000256" key="3">
    <source>
        <dbReference type="ARBA" id="ARBA00006906"/>
    </source>
</evidence>
<dbReference type="GO" id="GO:0008700">
    <property type="term" value="F:(R,S)-4-hydroxy-2-oxoglutarate aldolase activity"/>
    <property type="evidence" value="ECO:0007669"/>
    <property type="project" value="UniProtKB-EC"/>
</dbReference>